<dbReference type="RefSeq" id="WP_213216422.1">
    <property type="nucleotide sequence ID" value="NZ_QTKU01000002.1"/>
</dbReference>
<feature type="compositionally biased region" description="Basic residues" evidence="1">
    <location>
        <begin position="51"/>
        <end position="61"/>
    </location>
</feature>
<evidence type="ECO:0000256" key="2">
    <source>
        <dbReference type="SAM" id="SignalP"/>
    </source>
</evidence>
<evidence type="ECO:0000256" key="1">
    <source>
        <dbReference type="SAM" id="MobiDB-lite"/>
    </source>
</evidence>
<keyword evidence="2" id="KW-0732">Signal</keyword>
<reference evidence="3" key="1">
    <citation type="submission" date="2018-08" db="EMBL/GenBank/DDBJ databases">
        <authorList>
            <person name="Jin W."/>
            <person name="Wang H."/>
            <person name="Yang Y."/>
            <person name="Li M."/>
            <person name="Liu J."/>
        </authorList>
    </citation>
    <scope>NUCLEOTIDE SEQUENCE</scope>
    <source>
        <strain evidence="3">AESS21</strain>
    </source>
</reference>
<name>A0A944CCT5_9HYPH</name>
<gene>
    <name evidence="3" type="ORF">DYI23_12365</name>
</gene>
<dbReference type="AlphaFoldDB" id="A0A944CCT5"/>
<feature type="signal peptide" evidence="2">
    <location>
        <begin position="1"/>
        <end position="27"/>
    </location>
</feature>
<proteinExistence type="predicted"/>
<feature type="chain" id="PRO_5037418579" description="YpeB-like protein with protease inhibitory function" evidence="2">
    <location>
        <begin position="28"/>
        <end position="140"/>
    </location>
</feature>
<reference evidence="3" key="2">
    <citation type="journal article" date="2021" name="Microorganisms">
        <title>Bacterial Dimethylsulfoniopropionate Biosynthesis in the East China Sea.</title>
        <authorList>
            <person name="Liu J."/>
            <person name="Zhang Y."/>
            <person name="Liu J."/>
            <person name="Zhong H."/>
            <person name="Williams B.T."/>
            <person name="Zheng Y."/>
            <person name="Curson A.R.J."/>
            <person name="Sun C."/>
            <person name="Sun H."/>
            <person name="Song D."/>
            <person name="Wagner Mackenzie B."/>
            <person name="Bermejo Martinez A."/>
            <person name="Todd J.D."/>
            <person name="Zhang X.H."/>
        </authorList>
    </citation>
    <scope>NUCLEOTIDE SEQUENCE</scope>
    <source>
        <strain evidence="3">AESS21</strain>
    </source>
</reference>
<evidence type="ECO:0000313" key="3">
    <source>
        <dbReference type="EMBL" id="MBS8261015.1"/>
    </source>
</evidence>
<evidence type="ECO:0000313" key="4">
    <source>
        <dbReference type="Proteomes" id="UP000705379"/>
    </source>
</evidence>
<dbReference type="Proteomes" id="UP000705379">
    <property type="component" value="Unassembled WGS sequence"/>
</dbReference>
<feature type="region of interest" description="Disordered" evidence="1">
    <location>
        <begin position="50"/>
        <end position="74"/>
    </location>
</feature>
<organism evidence="3 4">
    <name type="scientific">Roseibium polysiphoniae</name>
    <dbReference type="NCBI Taxonomy" id="2571221"/>
    <lineage>
        <taxon>Bacteria</taxon>
        <taxon>Pseudomonadati</taxon>
        <taxon>Pseudomonadota</taxon>
        <taxon>Alphaproteobacteria</taxon>
        <taxon>Hyphomicrobiales</taxon>
        <taxon>Stappiaceae</taxon>
        <taxon>Roseibium</taxon>
    </lineage>
</organism>
<evidence type="ECO:0008006" key="5">
    <source>
        <dbReference type="Google" id="ProtNLM"/>
    </source>
</evidence>
<comment type="caution">
    <text evidence="3">The sequence shown here is derived from an EMBL/GenBank/DDBJ whole genome shotgun (WGS) entry which is preliminary data.</text>
</comment>
<protein>
    <recommendedName>
        <fullName evidence="5">YpeB-like protein with protease inhibitory function</fullName>
    </recommendedName>
</protein>
<dbReference type="EMBL" id="QTKU01000002">
    <property type="protein sequence ID" value="MBS8261015.1"/>
    <property type="molecule type" value="Genomic_DNA"/>
</dbReference>
<accession>A0A944CCT5</accession>
<sequence>MFIAKKFITAPVAAALVAATLIGTAQAGPRQQQGPEARGSAITLEVDYRKGQQKGRGHGPKWGHGDKRGHWGKMGPRQVRRSLKHRGFHKIRILGERGPVYMVRAHGWRGMPMRLVVDGHTGQILRKRPIHRHGHWNYRW</sequence>